<evidence type="ECO:0000313" key="2">
    <source>
        <dbReference type="EMBL" id="RQW73761.1"/>
    </source>
</evidence>
<feature type="transmembrane region" description="Helical" evidence="1">
    <location>
        <begin position="76"/>
        <end position="96"/>
    </location>
</feature>
<gene>
    <name evidence="2" type="ORF">EBB45_15235</name>
</gene>
<dbReference type="OrthoDB" id="2739887at2"/>
<feature type="transmembrane region" description="Helical" evidence="1">
    <location>
        <begin position="7"/>
        <end position="28"/>
    </location>
</feature>
<name>A0A3N9UBJ0_9BACI</name>
<evidence type="ECO:0000256" key="1">
    <source>
        <dbReference type="SAM" id="Phobius"/>
    </source>
</evidence>
<feature type="transmembrane region" description="Helical" evidence="1">
    <location>
        <begin position="128"/>
        <end position="150"/>
    </location>
</feature>
<keyword evidence="1" id="KW-0812">Transmembrane</keyword>
<keyword evidence="1" id="KW-1133">Transmembrane helix</keyword>
<dbReference type="EMBL" id="RRCT01000016">
    <property type="protein sequence ID" value="RQW73761.1"/>
    <property type="molecule type" value="Genomic_DNA"/>
</dbReference>
<dbReference type="RefSeq" id="WP_124766202.1">
    <property type="nucleotide sequence ID" value="NZ_JAFBDY010000036.1"/>
</dbReference>
<keyword evidence="1" id="KW-0472">Membrane</keyword>
<reference evidence="2 3" key="1">
    <citation type="journal article" date="2013" name="J. Microbiol.">
        <title>Lysinibacillus chungkukjangi sp. nov., isolated from Chungkukjang, Korean fermented soybean food.</title>
        <authorList>
            <person name="Kim S.J."/>
            <person name="Jang Y.H."/>
            <person name="Hamada M."/>
            <person name="Ahn J.H."/>
            <person name="Weon H.Y."/>
            <person name="Suzuki K."/>
            <person name="Whang K.S."/>
            <person name="Kwon S.W."/>
        </authorList>
    </citation>
    <scope>NUCLEOTIDE SEQUENCE [LARGE SCALE GENOMIC DNA]</scope>
    <source>
        <strain evidence="2 3">MCCC 1A12701</strain>
    </source>
</reference>
<organism evidence="2 3">
    <name type="scientific">Lysinibacillus composti</name>
    <dbReference type="NCBI Taxonomy" id="720633"/>
    <lineage>
        <taxon>Bacteria</taxon>
        <taxon>Bacillati</taxon>
        <taxon>Bacillota</taxon>
        <taxon>Bacilli</taxon>
        <taxon>Bacillales</taxon>
        <taxon>Bacillaceae</taxon>
        <taxon>Lysinibacillus</taxon>
    </lineage>
</organism>
<dbReference type="Proteomes" id="UP000274033">
    <property type="component" value="Unassembled WGS sequence"/>
</dbReference>
<evidence type="ECO:0000313" key="3">
    <source>
        <dbReference type="Proteomes" id="UP000274033"/>
    </source>
</evidence>
<keyword evidence="3" id="KW-1185">Reference proteome</keyword>
<proteinExistence type="predicted"/>
<accession>A0A3N9UBJ0</accession>
<comment type="caution">
    <text evidence="2">The sequence shown here is derived from an EMBL/GenBank/DDBJ whole genome shotgun (WGS) entry which is preliminary data.</text>
</comment>
<feature type="transmembrane region" description="Helical" evidence="1">
    <location>
        <begin position="40"/>
        <end position="64"/>
    </location>
</feature>
<dbReference type="AlphaFoldDB" id="A0A3N9UBJ0"/>
<sequence>MRYLYLSIYLTCILCSILAFALTNYSTIPPEAYVGGNGNLGIIPVVFGMPFILFFMVLTIIYGYQWMFNKLDVKKMAIISIVSLLGIAIISIITWIKAKQMVVLLKEVHPIYSEVDNVPMLSINSNAVFFNIWTFIAVILLCLLISSLMARKDRVKILNKKGG</sequence>
<protein>
    <submittedName>
        <fullName evidence="2">Uncharacterized protein</fullName>
    </submittedName>
</protein>